<dbReference type="PANTHER" id="PTHR13847">
    <property type="entry name" value="SARCOSINE DEHYDROGENASE-RELATED"/>
    <property type="match status" value="1"/>
</dbReference>
<dbReference type="RefSeq" id="WP_207417044.1">
    <property type="nucleotide sequence ID" value="NZ_CP061177.1"/>
</dbReference>
<name>A0ABS3KPT2_9PROT</name>
<dbReference type="Gene3D" id="3.30.9.10">
    <property type="entry name" value="D-Amino Acid Oxidase, subunit A, domain 2"/>
    <property type="match status" value="1"/>
</dbReference>
<reference evidence="3 4" key="1">
    <citation type="submission" date="2020-09" db="EMBL/GenBank/DDBJ databases">
        <title>Roseomonas.</title>
        <authorList>
            <person name="Zhu W."/>
        </authorList>
    </citation>
    <scope>NUCLEOTIDE SEQUENCE [LARGE SCALE GENOMIC DNA]</scope>
    <source>
        <strain evidence="3 4">573</strain>
    </source>
</reference>
<dbReference type="Proteomes" id="UP001518989">
    <property type="component" value="Unassembled WGS sequence"/>
</dbReference>
<protein>
    <submittedName>
        <fullName evidence="3">FAD-binding oxidoreductase</fullName>
    </submittedName>
</protein>
<keyword evidence="4" id="KW-1185">Reference proteome</keyword>
<organism evidence="3 4">
    <name type="scientific">Roseomonas haemaphysalidis</name>
    <dbReference type="NCBI Taxonomy" id="2768162"/>
    <lineage>
        <taxon>Bacteria</taxon>
        <taxon>Pseudomonadati</taxon>
        <taxon>Pseudomonadota</taxon>
        <taxon>Alphaproteobacteria</taxon>
        <taxon>Acetobacterales</taxon>
        <taxon>Roseomonadaceae</taxon>
        <taxon>Roseomonas</taxon>
    </lineage>
</organism>
<dbReference type="Gene3D" id="3.50.50.60">
    <property type="entry name" value="FAD/NAD(P)-binding domain"/>
    <property type="match status" value="2"/>
</dbReference>
<keyword evidence="1" id="KW-0560">Oxidoreductase</keyword>
<evidence type="ECO:0000313" key="3">
    <source>
        <dbReference type="EMBL" id="MBO1079464.1"/>
    </source>
</evidence>
<dbReference type="SUPFAM" id="SSF51905">
    <property type="entry name" value="FAD/NAD(P)-binding domain"/>
    <property type="match status" value="1"/>
</dbReference>
<dbReference type="InterPro" id="IPR006076">
    <property type="entry name" value="FAD-dep_OxRdtase"/>
</dbReference>
<dbReference type="SUPFAM" id="SSF54373">
    <property type="entry name" value="FAD-linked reductases, C-terminal domain"/>
    <property type="match status" value="1"/>
</dbReference>
<proteinExistence type="predicted"/>
<dbReference type="Pfam" id="PF01266">
    <property type="entry name" value="DAO"/>
    <property type="match status" value="1"/>
</dbReference>
<accession>A0ABS3KPT2</accession>
<feature type="domain" description="FAD dependent oxidoreductase" evidence="2">
    <location>
        <begin position="9"/>
        <end position="399"/>
    </location>
</feature>
<dbReference type="InterPro" id="IPR036188">
    <property type="entry name" value="FAD/NAD-bd_sf"/>
</dbReference>
<comment type="caution">
    <text evidence="3">The sequence shown here is derived from an EMBL/GenBank/DDBJ whole genome shotgun (WGS) entry which is preliminary data.</text>
</comment>
<dbReference type="PANTHER" id="PTHR13847:SF289">
    <property type="entry name" value="GLYCINE OXIDASE"/>
    <property type="match status" value="1"/>
</dbReference>
<evidence type="ECO:0000313" key="4">
    <source>
        <dbReference type="Proteomes" id="UP001518989"/>
    </source>
</evidence>
<evidence type="ECO:0000259" key="2">
    <source>
        <dbReference type="Pfam" id="PF01266"/>
    </source>
</evidence>
<evidence type="ECO:0000256" key="1">
    <source>
        <dbReference type="ARBA" id="ARBA00023002"/>
    </source>
</evidence>
<gene>
    <name evidence="3" type="ORF">IAI61_10500</name>
</gene>
<sequence length="428" mass="45280">MPATSPQADCLVVGSGIAGVCAALFIQRTGARVTIVDPNAPGTGASFGNAGIVVNTKTRPVFAGLTARSLFSMLRDPASPLNVRWSQFLGLSPWFMRMLSNANPADVQRITAALSVLCRSGEQTYASLWQEAGMSDLVRARGSLALNLSEAERDRDWDGPLAAYRAAGVPMEKVDGARMRELAPVGPRYAAGVYSPDFQHTTSPEAFVARLFESFIARGGTQIRTEVQGVATEGGRVSGLHTRTGLVPGGSVVLAAGTGTAKLAAAMDEAVPHQAVGGYHVMLGQPGVTLETPLLPLDFRFAITPMRDGIRLAGTYEFGGAATAPVRSKIDDMLRHITAVLPGVNATPSSTWRGFRSYLPDALPVISDSRKTRGLYYMFGFSSSGMINGAAAGRALSQLWHGDTPDIDMAPYAIDRFGRRSSSKATTA</sequence>
<dbReference type="EMBL" id="JACTNG010000004">
    <property type="protein sequence ID" value="MBO1079464.1"/>
    <property type="molecule type" value="Genomic_DNA"/>
</dbReference>